<organism evidence="9 10">
    <name type="scientific">Candida verbasci</name>
    <dbReference type="NCBI Taxonomy" id="1227364"/>
    <lineage>
        <taxon>Eukaryota</taxon>
        <taxon>Fungi</taxon>
        <taxon>Dikarya</taxon>
        <taxon>Ascomycota</taxon>
        <taxon>Saccharomycotina</taxon>
        <taxon>Pichiomycetes</taxon>
        <taxon>Debaryomycetaceae</taxon>
        <taxon>Candida/Lodderomyces clade</taxon>
        <taxon>Candida</taxon>
    </lineage>
</organism>
<dbReference type="GO" id="GO:0019568">
    <property type="term" value="P:arabinose catabolic process"/>
    <property type="evidence" value="ECO:0007669"/>
    <property type="project" value="UniProtKB-ARBA"/>
</dbReference>
<keyword evidence="4" id="KW-0560">Oxidoreductase</keyword>
<dbReference type="Gene3D" id="3.20.20.100">
    <property type="entry name" value="NADP-dependent oxidoreductase domain"/>
    <property type="match status" value="1"/>
</dbReference>
<sequence>MGAANLQINKDVFTLNNGNKIPAVGLGTWRADSEKEAVDAVLAALKNGYKHIDTAAIYANEEFVGEAISKSGIPREELFITTKLWNSRHKDVSAALDESLGKLKLDYVDLYLIHWPVSTNPETKEPYPDHDFVDTWKKLQEIYKKGDKVKAIGVSNFTVKKLEKLLSADGVDVVPAVNQVEAHPLLTQPELYNYLKEKDILLEAYSPLGSADSPLFKNETIVEIAKKNEVEPAQVLVSWAVQRHTVVLPKSVTESRIISNLKTFKLSEEDFETLNRLIEKDGVTRTCNPGFNNFDD</sequence>
<evidence type="ECO:0000256" key="7">
    <source>
        <dbReference type="PIRSR" id="PIRSR000097-3"/>
    </source>
</evidence>
<feature type="domain" description="NADP-dependent oxidoreductase" evidence="8">
    <location>
        <begin position="24"/>
        <end position="278"/>
    </location>
</feature>
<evidence type="ECO:0000256" key="2">
    <source>
        <dbReference type="ARBA" id="ARBA00007905"/>
    </source>
</evidence>
<evidence type="ECO:0000256" key="6">
    <source>
        <dbReference type="PIRSR" id="PIRSR000097-2"/>
    </source>
</evidence>
<comment type="similarity">
    <text evidence="2">Belongs to the aldo/keto reductase family.</text>
</comment>
<dbReference type="AlphaFoldDB" id="A0A9W4TXB2"/>
<dbReference type="InterPro" id="IPR020471">
    <property type="entry name" value="AKR"/>
</dbReference>
<dbReference type="Proteomes" id="UP001152885">
    <property type="component" value="Unassembled WGS sequence"/>
</dbReference>
<evidence type="ECO:0000313" key="9">
    <source>
        <dbReference type="EMBL" id="CAI5758297.1"/>
    </source>
</evidence>
<evidence type="ECO:0000256" key="1">
    <source>
        <dbReference type="ARBA" id="ARBA00004496"/>
    </source>
</evidence>
<feature type="binding site" evidence="6">
    <location>
        <position position="114"/>
    </location>
    <ligand>
        <name>substrate</name>
    </ligand>
</feature>
<dbReference type="PRINTS" id="PR00069">
    <property type="entry name" value="ALDKETRDTASE"/>
</dbReference>
<dbReference type="GO" id="GO:0042843">
    <property type="term" value="P:D-xylose catabolic process"/>
    <property type="evidence" value="ECO:0007669"/>
    <property type="project" value="UniProtKB-ARBA"/>
</dbReference>
<dbReference type="OrthoDB" id="416253at2759"/>
<comment type="subcellular location">
    <subcellularLocation>
        <location evidence="1">Cytoplasm</location>
    </subcellularLocation>
</comment>
<dbReference type="GO" id="GO:0033554">
    <property type="term" value="P:cellular response to stress"/>
    <property type="evidence" value="ECO:0007669"/>
    <property type="project" value="UniProtKB-ARBA"/>
</dbReference>
<gene>
    <name evidence="9" type="ORF">CANVERA_P2811</name>
</gene>
<evidence type="ECO:0000256" key="3">
    <source>
        <dbReference type="ARBA" id="ARBA00022490"/>
    </source>
</evidence>
<evidence type="ECO:0000256" key="4">
    <source>
        <dbReference type="ARBA" id="ARBA00023002"/>
    </source>
</evidence>
<evidence type="ECO:0000313" key="10">
    <source>
        <dbReference type="Proteomes" id="UP001152885"/>
    </source>
</evidence>
<evidence type="ECO:0000256" key="5">
    <source>
        <dbReference type="PIRSR" id="PIRSR000097-1"/>
    </source>
</evidence>
<dbReference type="PIRSF" id="PIRSF000097">
    <property type="entry name" value="AKR"/>
    <property type="match status" value="1"/>
</dbReference>
<dbReference type="GO" id="GO:0005737">
    <property type="term" value="C:cytoplasm"/>
    <property type="evidence" value="ECO:0007669"/>
    <property type="project" value="UniProtKB-SubCell"/>
</dbReference>
<name>A0A9W4TXB2_9ASCO</name>
<reference evidence="9" key="1">
    <citation type="submission" date="2022-12" db="EMBL/GenBank/DDBJ databases">
        <authorList>
            <person name="Brejova B."/>
        </authorList>
    </citation>
    <scope>NUCLEOTIDE SEQUENCE</scope>
</reference>
<accession>A0A9W4TXB2</accession>
<feature type="active site" description="Proton donor" evidence="5">
    <location>
        <position position="58"/>
    </location>
</feature>
<dbReference type="EMBL" id="CANTUO010000002">
    <property type="protein sequence ID" value="CAI5758297.1"/>
    <property type="molecule type" value="Genomic_DNA"/>
</dbReference>
<dbReference type="FunFam" id="3.20.20.100:FF:000018">
    <property type="entry name" value="Glycerol dehydrogenase Gcy1"/>
    <property type="match status" value="1"/>
</dbReference>
<dbReference type="InterPro" id="IPR036812">
    <property type="entry name" value="NAD(P)_OxRdtase_dom_sf"/>
</dbReference>
<dbReference type="InterPro" id="IPR023210">
    <property type="entry name" value="NADP_OxRdtase_dom"/>
</dbReference>
<protein>
    <recommendedName>
        <fullName evidence="8">NADP-dependent oxidoreductase domain-containing protein</fullName>
    </recommendedName>
</protein>
<feature type="site" description="Lowers pKa of active site Tyr" evidence="7">
    <location>
        <position position="83"/>
    </location>
</feature>
<dbReference type="Pfam" id="PF00248">
    <property type="entry name" value="Aldo_ket_red"/>
    <property type="match status" value="1"/>
</dbReference>
<dbReference type="GO" id="GO:0042180">
    <property type="term" value="P:ketone metabolic process"/>
    <property type="evidence" value="ECO:0007669"/>
    <property type="project" value="UniProtKB-ARBA"/>
</dbReference>
<proteinExistence type="inferred from homology"/>
<dbReference type="PANTHER" id="PTHR11732">
    <property type="entry name" value="ALDO/KETO REDUCTASE"/>
    <property type="match status" value="1"/>
</dbReference>
<dbReference type="GO" id="GO:0004032">
    <property type="term" value="F:aldose reductase (NADPH) activity"/>
    <property type="evidence" value="ECO:0007669"/>
    <property type="project" value="UniProtKB-ARBA"/>
</dbReference>
<dbReference type="GO" id="GO:0006066">
    <property type="term" value="P:alcohol metabolic process"/>
    <property type="evidence" value="ECO:0007669"/>
    <property type="project" value="UniProtKB-ARBA"/>
</dbReference>
<comment type="caution">
    <text evidence="9">The sequence shown here is derived from an EMBL/GenBank/DDBJ whole genome shotgun (WGS) entry which is preliminary data.</text>
</comment>
<keyword evidence="10" id="KW-1185">Reference proteome</keyword>
<keyword evidence="3" id="KW-0963">Cytoplasm</keyword>
<dbReference type="SUPFAM" id="SSF51430">
    <property type="entry name" value="NAD(P)-linked oxidoreductase"/>
    <property type="match status" value="1"/>
</dbReference>
<evidence type="ECO:0000259" key="8">
    <source>
        <dbReference type="Pfam" id="PF00248"/>
    </source>
</evidence>